<feature type="domain" description="Alcohol dehydrogenase-like N-terminal" evidence="7">
    <location>
        <begin position="30"/>
        <end position="141"/>
    </location>
</feature>
<proteinExistence type="inferred from homology"/>
<dbReference type="PANTHER" id="PTHR43401:SF2">
    <property type="entry name" value="L-THREONINE 3-DEHYDROGENASE"/>
    <property type="match status" value="1"/>
</dbReference>
<dbReference type="Gene3D" id="3.40.50.720">
    <property type="entry name" value="NAD(P)-binding Rossmann-like Domain"/>
    <property type="match status" value="1"/>
</dbReference>
<dbReference type="InterPro" id="IPR013149">
    <property type="entry name" value="ADH-like_C"/>
</dbReference>
<evidence type="ECO:0000256" key="1">
    <source>
        <dbReference type="ARBA" id="ARBA00001947"/>
    </source>
</evidence>
<dbReference type="RefSeq" id="WP_043985022.1">
    <property type="nucleotide sequence ID" value="NZ_JXST01000007.1"/>
</dbReference>
<dbReference type="Pfam" id="PF00107">
    <property type="entry name" value="ADH_zinc_N"/>
    <property type="match status" value="1"/>
</dbReference>
<dbReference type="InterPro" id="IPR011032">
    <property type="entry name" value="GroES-like_sf"/>
</dbReference>
<dbReference type="PROSITE" id="PS00059">
    <property type="entry name" value="ADH_ZINC"/>
    <property type="match status" value="1"/>
</dbReference>
<evidence type="ECO:0000256" key="2">
    <source>
        <dbReference type="ARBA" id="ARBA00022723"/>
    </source>
</evidence>
<evidence type="ECO:0000256" key="4">
    <source>
        <dbReference type="ARBA" id="ARBA00023002"/>
    </source>
</evidence>
<evidence type="ECO:0000256" key="3">
    <source>
        <dbReference type="ARBA" id="ARBA00022833"/>
    </source>
</evidence>
<comment type="similarity">
    <text evidence="5">Belongs to the zinc-containing alcohol dehydrogenase family.</text>
</comment>
<feature type="domain" description="Alcohol dehydrogenase-like C-terminal" evidence="6">
    <location>
        <begin position="189"/>
        <end position="320"/>
    </location>
</feature>
<dbReference type="Pfam" id="PF08240">
    <property type="entry name" value="ADH_N"/>
    <property type="match status" value="1"/>
</dbReference>
<evidence type="ECO:0000259" key="7">
    <source>
        <dbReference type="Pfam" id="PF08240"/>
    </source>
</evidence>
<evidence type="ECO:0000313" key="8">
    <source>
        <dbReference type="EMBL" id="KIU17604.1"/>
    </source>
</evidence>
<dbReference type="GO" id="GO:0008270">
    <property type="term" value="F:zinc ion binding"/>
    <property type="evidence" value="ECO:0007669"/>
    <property type="project" value="InterPro"/>
</dbReference>
<dbReference type="PANTHER" id="PTHR43401">
    <property type="entry name" value="L-THREONINE 3-DEHYDROGENASE"/>
    <property type="match status" value="1"/>
</dbReference>
<name>A0A0D1JYD6_9MYCO</name>
<dbReference type="CDD" id="cd05188">
    <property type="entry name" value="MDR"/>
    <property type="match status" value="1"/>
</dbReference>
<gene>
    <name evidence="8" type="ORF">TL10_06635</name>
</gene>
<comment type="cofactor">
    <cofactor evidence="1 5">
        <name>Zn(2+)</name>
        <dbReference type="ChEBI" id="CHEBI:29105"/>
    </cofactor>
</comment>
<dbReference type="InterPro" id="IPR036291">
    <property type="entry name" value="NAD(P)-bd_dom_sf"/>
</dbReference>
<dbReference type="GO" id="GO:0016491">
    <property type="term" value="F:oxidoreductase activity"/>
    <property type="evidence" value="ECO:0007669"/>
    <property type="project" value="UniProtKB-KW"/>
</dbReference>
<dbReference type="SUPFAM" id="SSF51735">
    <property type="entry name" value="NAD(P)-binding Rossmann-fold domains"/>
    <property type="match status" value="1"/>
</dbReference>
<evidence type="ECO:0000256" key="5">
    <source>
        <dbReference type="RuleBase" id="RU361277"/>
    </source>
</evidence>
<dbReference type="STRING" id="280871.TL10_06635"/>
<accession>A0A0D1JYD6</accession>
<keyword evidence="9" id="KW-1185">Reference proteome</keyword>
<organism evidence="8 9">
    <name type="scientific">Mycolicibacterium llatzerense</name>
    <dbReference type="NCBI Taxonomy" id="280871"/>
    <lineage>
        <taxon>Bacteria</taxon>
        <taxon>Bacillati</taxon>
        <taxon>Actinomycetota</taxon>
        <taxon>Actinomycetes</taxon>
        <taxon>Mycobacteriales</taxon>
        <taxon>Mycobacteriaceae</taxon>
        <taxon>Mycolicibacterium</taxon>
    </lineage>
</organism>
<keyword evidence="2 5" id="KW-0479">Metal-binding</keyword>
<sequence length="365" mass="38476">MNADALVLTKPRTLERRHLPVPRIDDESGLLRIEACGLCGTDHEQFSGHLPTGFAFIPGHEIIGVIEGIGDAARERWGVSVGQRVAVEVFRSCRECDSCGRGEYRRCSSNGLATMFGFVDVNIPPGLWGGYATHLHLPFDSMPLPVPDGLDPIVATLFNPLGAGIKWAAMLPETSPGDVVAVLGPGIRGICAAVAAKEAGAAFVAMTGVGPRDRTRLAAAHQFGVDLTIDVTEDDPAQALQMATGRLADVVVDVTAKAPAAFADAVALAQPGGRVVVAGTRGGGGAPGFEPDLLVFKELRIFGSLGVDYPAYQSAIELLVSRRWPFEELHREITGFAGLPGLLDLLAGNEPDRVPALHNVFVPIA</sequence>
<dbReference type="OrthoDB" id="9797931at2"/>
<dbReference type="InterPro" id="IPR050129">
    <property type="entry name" value="Zn_alcohol_dh"/>
</dbReference>
<dbReference type="Proteomes" id="UP000032221">
    <property type="component" value="Unassembled WGS sequence"/>
</dbReference>
<dbReference type="AlphaFoldDB" id="A0A0D1JYD6"/>
<protein>
    <submittedName>
        <fullName evidence="8">Alcohol dehydrogenase</fullName>
    </submittedName>
</protein>
<dbReference type="SUPFAM" id="SSF50129">
    <property type="entry name" value="GroES-like"/>
    <property type="match status" value="1"/>
</dbReference>
<dbReference type="EMBL" id="JXST01000007">
    <property type="protein sequence ID" value="KIU17604.1"/>
    <property type="molecule type" value="Genomic_DNA"/>
</dbReference>
<dbReference type="Gene3D" id="3.90.180.10">
    <property type="entry name" value="Medium-chain alcohol dehydrogenases, catalytic domain"/>
    <property type="match status" value="1"/>
</dbReference>
<keyword evidence="4" id="KW-0560">Oxidoreductase</keyword>
<dbReference type="InterPro" id="IPR013154">
    <property type="entry name" value="ADH-like_N"/>
</dbReference>
<evidence type="ECO:0000313" key="9">
    <source>
        <dbReference type="Proteomes" id="UP000032221"/>
    </source>
</evidence>
<dbReference type="InterPro" id="IPR002328">
    <property type="entry name" value="ADH_Zn_CS"/>
</dbReference>
<keyword evidence="3 5" id="KW-0862">Zinc</keyword>
<evidence type="ECO:0000259" key="6">
    <source>
        <dbReference type="Pfam" id="PF00107"/>
    </source>
</evidence>
<reference evidence="8 9" key="1">
    <citation type="submission" date="2015-01" db="EMBL/GenBank/DDBJ databases">
        <title>Genome sequence of Mycobacterium llatzerense and Mycobacterium immunogenum recovered from brain abscess.</title>
        <authorList>
            <person name="Greninger A.L."/>
            <person name="Langelier C."/>
            <person name="Cunningham G."/>
            <person name="Chiu C.Y."/>
            <person name="Miller S."/>
        </authorList>
    </citation>
    <scope>NUCLEOTIDE SEQUENCE [LARGE SCALE GENOMIC DNA]</scope>
    <source>
        <strain evidence="8 9">CLUC14</strain>
    </source>
</reference>
<dbReference type="PATRIC" id="fig|280871.6.peg.1371"/>
<comment type="caution">
    <text evidence="8">The sequence shown here is derived from an EMBL/GenBank/DDBJ whole genome shotgun (WGS) entry which is preliminary data.</text>
</comment>